<evidence type="ECO:0000313" key="3">
    <source>
        <dbReference type="Proteomes" id="UP000092839"/>
    </source>
</evidence>
<dbReference type="KEGG" id="bic:LMTR13_11355"/>
<feature type="compositionally biased region" description="Basic residues" evidence="1">
    <location>
        <begin position="1"/>
        <end position="11"/>
    </location>
</feature>
<sequence>MARGGARKGAGRKPGASTRVNQAAREQALASGISPLDYMLTLLRDRDLPRADRFEAAKAAAPYVHARLAAVEHSGSVGIKRATEVSDDELAHIAAGSSEGTAEAPIDPAQLN</sequence>
<reference evidence="2 3" key="1">
    <citation type="submission" date="2016-07" db="EMBL/GenBank/DDBJ databases">
        <title>Complete genome sequence of Bradyrhizobium icense LMTR 13T, a potential inoculant strain isolated from lima bean (Phaseolus lunatus) in Peru.</title>
        <authorList>
            <person name="Ormeno-Orrillo E."/>
            <person name="Duran D."/>
            <person name="Rogel M.A."/>
            <person name="Rey L."/>
            <person name="Imperial J."/>
            <person name="Ruiz-Argueso T."/>
            <person name="Martinez-Romero E."/>
        </authorList>
    </citation>
    <scope>NUCLEOTIDE SEQUENCE [LARGE SCALE GENOMIC DNA]</scope>
    <source>
        <strain evidence="2 3">LMTR 13</strain>
    </source>
</reference>
<dbReference type="Proteomes" id="UP000092839">
    <property type="component" value="Chromosome"/>
</dbReference>
<dbReference type="EMBL" id="CP016428">
    <property type="protein sequence ID" value="ANW00676.1"/>
    <property type="molecule type" value="Genomic_DNA"/>
</dbReference>
<dbReference type="AlphaFoldDB" id="A0A1B1UDC5"/>
<feature type="region of interest" description="Disordered" evidence="1">
    <location>
        <begin position="1"/>
        <end position="23"/>
    </location>
</feature>
<organism evidence="2 3">
    <name type="scientific">Bradyrhizobium icense</name>
    <dbReference type="NCBI Taxonomy" id="1274631"/>
    <lineage>
        <taxon>Bacteria</taxon>
        <taxon>Pseudomonadati</taxon>
        <taxon>Pseudomonadota</taxon>
        <taxon>Alphaproteobacteria</taxon>
        <taxon>Hyphomicrobiales</taxon>
        <taxon>Nitrobacteraceae</taxon>
        <taxon>Bradyrhizobium</taxon>
    </lineage>
</organism>
<proteinExistence type="predicted"/>
<accession>A0A1B1UDC5</accession>
<keyword evidence="3" id="KW-1185">Reference proteome</keyword>
<evidence type="ECO:0000313" key="2">
    <source>
        <dbReference type="EMBL" id="ANW00676.1"/>
    </source>
</evidence>
<gene>
    <name evidence="2" type="ORF">LMTR13_11355</name>
</gene>
<evidence type="ECO:0000256" key="1">
    <source>
        <dbReference type="SAM" id="MobiDB-lite"/>
    </source>
</evidence>
<name>A0A1B1UDC5_9BRAD</name>
<dbReference type="STRING" id="1274631.LMTR13_11355"/>
<protein>
    <submittedName>
        <fullName evidence="2">Uncharacterized protein</fullName>
    </submittedName>
</protein>